<feature type="transmembrane region" description="Helical" evidence="1">
    <location>
        <begin position="53"/>
        <end position="73"/>
    </location>
</feature>
<feature type="transmembrane region" description="Helical" evidence="1">
    <location>
        <begin position="12"/>
        <end position="33"/>
    </location>
</feature>
<feature type="transmembrane region" description="Helical" evidence="1">
    <location>
        <begin position="161"/>
        <end position="180"/>
    </location>
</feature>
<proteinExistence type="predicted"/>
<evidence type="ECO:0000313" key="3">
    <source>
        <dbReference type="Proteomes" id="UP000030647"/>
    </source>
</evidence>
<sequence length="234" mass="25556">MISVRTRIGGRWWAVLLYGLWRLWYAAVALIPVLEQIAKHPADWAAVARGGAVGGHVDLVPFISLTVLIVIPLRRPLADLATTAPPAAVWHQQAMFNGGIALLSSVLMSATALVRDPWTGQLRPGWTVPADILLYALGIAVWSWLFLMVADRVILQGGSAVSSQIVVALILISLLLSFGESMPASRSFSPLILNSVSTRFLAQVPWLFPLLGAVLVYPLMRWQKDRPLRILPAT</sequence>
<gene>
    <name evidence="2" type="ORF">L248_1160</name>
</gene>
<dbReference type="EMBL" id="KI271583">
    <property type="protein sequence ID" value="ERL66068.1"/>
    <property type="molecule type" value="Genomic_DNA"/>
</dbReference>
<feature type="transmembrane region" description="Helical" evidence="1">
    <location>
        <begin position="94"/>
        <end position="112"/>
    </location>
</feature>
<reference evidence="3" key="1">
    <citation type="journal article" date="2013" name="Genome Announc.">
        <title>Whole-Genome Sequencing of Lactobacillus shenzhenensis Strain LY-73T.</title>
        <authorList>
            <person name="Lin Z."/>
            <person name="Liu Z."/>
            <person name="Yang R."/>
            <person name="Zou Y."/>
            <person name="Wan D."/>
            <person name="Chen J."/>
            <person name="Guo M."/>
            <person name="Zhao J."/>
            <person name="Fang C."/>
            <person name="Yang R."/>
            <person name="Liu F."/>
        </authorList>
    </citation>
    <scope>NUCLEOTIDE SEQUENCE [LARGE SCALE GENOMIC DNA]</scope>
    <source>
        <strain evidence="3">LY-73</strain>
    </source>
</reference>
<name>U4TW50_9LACO</name>
<dbReference type="AlphaFoldDB" id="U4TW50"/>
<feature type="transmembrane region" description="Helical" evidence="1">
    <location>
        <begin position="132"/>
        <end position="149"/>
    </location>
</feature>
<keyword evidence="1" id="KW-0812">Transmembrane</keyword>
<organism evidence="2 3">
    <name type="scientific">Schleiferilactobacillus shenzhenensis LY-73</name>
    <dbReference type="NCBI Taxonomy" id="1231336"/>
    <lineage>
        <taxon>Bacteria</taxon>
        <taxon>Bacillati</taxon>
        <taxon>Bacillota</taxon>
        <taxon>Bacilli</taxon>
        <taxon>Lactobacillales</taxon>
        <taxon>Lactobacillaceae</taxon>
        <taxon>Schleiferilactobacillus</taxon>
    </lineage>
</organism>
<evidence type="ECO:0000256" key="1">
    <source>
        <dbReference type="SAM" id="Phobius"/>
    </source>
</evidence>
<dbReference type="HOGENOM" id="CLU_1159921_0_0_9"/>
<keyword evidence="1" id="KW-1133">Transmembrane helix</keyword>
<dbReference type="Proteomes" id="UP000030647">
    <property type="component" value="Unassembled WGS sequence"/>
</dbReference>
<keyword evidence="1" id="KW-0472">Membrane</keyword>
<keyword evidence="3" id="KW-1185">Reference proteome</keyword>
<evidence type="ECO:0000313" key="2">
    <source>
        <dbReference type="EMBL" id="ERL66068.1"/>
    </source>
</evidence>
<protein>
    <submittedName>
        <fullName evidence="2">Uncharacterized protein</fullName>
    </submittedName>
</protein>
<accession>U4TW50</accession>
<feature type="transmembrane region" description="Helical" evidence="1">
    <location>
        <begin position="200"/>
        <end position="220"/>
    </location>
</feature>